<dbReference type="PANTHER" id="PTHR36505:SF1">
    <property type="entry name" value="BLR1072 PROTEIN"/>
    <property type="match status" value="1"/>
</dbReference>
<feature type="compositionally biased region" description="Low complexity" evidence="1">
    <location>
        <begin position="177"/>
        <end position="186"/>
    </location>
</feature>
<protein>
    <submittedName>
        <fullName evidence="4">PRC-barrel domain-containing protein</fullName>
    </submittedName>
</protein>
<feature type="compositionally biased region" description="Polar residues" evidence="1">
    <location>
        <begin position="160"/>
        <end position="176"/>
    </location>
</feature>
<name>A0ABY1I477_9HYPH</name>
<feature type="region of interest" description="Disordered" evidence="1">
    <location>
        <begin position="26"/>
        <end position="64"/>
    </location>
</feature>
<proteinExistence type="predicted"/>
<evidence type="ECO:0000256" key="1">
    <source>
        <dbReference type="SAM" id="MobiDB-lite"/>
    </source>
</evidence>
<feature type="domain" description="PRC-barrel" evidence="3">
    <location>
        <begin position="76"/>
        <end position="132"/>
    </location>
</feature>
<accession>A0ABY1I477</accession>
<feature type="region of interest" description="Disordered" evidence="1">
    <location>
        <begin position="143"/>
        <end position="195"/>
    </location>
</feature>
<organism evidence="4 5">
    <name type="scientific">Aureimonas altamirensis DSM 21988</name>
    <dbReference type="NCBI Taxonomy" id="1121026"/>
    <lineage>
        <taxon>Bacteria</taxon>
        <taxon>Pseudomonadati</taxon>
        <taxon>Pseudomonadota</taxon>
        <taxon>Alphaproteobacteria</taxon>
        <taxon>Hyphomicrobiales</taxon>
        <taxon>Aurantimonadaceae</taxon>
        <taxon>Aureimonas</taxon>
    </lineage>
</organism>
<sequence length="220" mass="21795">MKRLAHVALLATTMLATQAFAQTSVPNTAPAEEAAPPTETTPMPADGAQPGAAATTEPSTATADQGGFVTYQEGTQMLASGLMGANVMGADNENIGTVDDLLLSDNGQVEAVIVGVGGFLGVGTKNVAIAVDQLDFAMSENTEAGAGAGAGDTAEPAVPSGSTTMTPATPPAENNSATGGAATPQTGGDGWGWTGAGIDHVTVSYTREQLEAAPEFEAAE</sequence>
<feature type="signal peptide" evidence="2">
    <location>
        <begin position="1"/>
        <end position="21"/>
    </location>
</feature>
<keyword evidence="2" id="KW-0732">Signal</keyword>
<evidence type="ECO:0000313" key="4">
    <source>
        <dbReference type="EMBL" id="SHI57108.1"/>
    </source>
</evidence>
<dbReference type="SUPFAM" id="SSF50346">
    <property type="entry name" value="PRC-barrel domain"/>
    <property type="match status" value="1"/>
</dbReference>
<dbReference type="InterPro" id="IPR011033">
    <property type="entry name" value="PRC_barrel-like_sf"/>
</dbReference>
<evidence type="ECO:0000256" key="2">
    <source>
        <dbReference type="SAM" id="SignalP"/>
    </source>
</evidence>
<dbReference type="PANTHER" id="PTHR36505">
    <property type="entry name" value="BLR1072 PROTEIN"/>
    <property type="match status" value="1"/>
</dbReference>
<dbReference type="Proteomes" id="UP000184290">
    <property type="component" value="Unassembled WGS sequence"/>
</dbReference>
<dbReference type="RefSeq" id="WP_082646748.1">
    <property type="nucleotide sequence ID" value="NZ_FQZC01000001.1"/>
</dbReference>
<feature type="chain" id="PRO_5045463748" evidence="2">
    <location>
        <begin position="22"/>
        <end position="220"/>
    </location>
</feature>
<keyword evidence="5" id="KW-1185">Reference proteome</keyword>
<evidence type="ECO:0000313" key="5">
    <source>
        <dbReference type="Proteomes" id="UP000184290"/>
    </source>
</evidence>
<gene>
    <name evidence="4" type="ORF">SAMN02745911_0543</name>
</gene>
<reference evidence="4 5" key="1">
    <citation type="submission" date="2016-11" db="EMBL/GenBank/DDBJ databases">
        <authorList>
            <person name="Varghese N."/>
            <person name="Submissions S."/>
        </authorList>
    </citation>
    <scope>NUCLEOTIDE SEQUENCE [LARGE SCALE GENOMIC DNA]</scope>
    <source>
        <strain evidence="4 5">DSM 21988</strain>
    </source>
</reference>
<dbReference type="Pfam" id="PF05239">
    <property type="entry name" value="PRC"/>
    <property type="match status" value="1"/>
</dbReference>
<dbReference type="EMBL" id="FQZC01000001">
    <property type="protein sequence ID" value="SHI57108.1"/>
    <property type="molecule type" value="Genomic_DNA"/>
</dbReference>
<evidence type="ECO:0000259" key="3">
    <source>
        <dbReference type="Pfam" id="PF05239"/>
    </source>
</evidence>
<comment type="caution">
    <text evidence="4">The sequence shown here is derived from an EMBL/GenBank/DDBJ whole genome shotgun (WGS) entry which is preliminary data.</text>
</comment>
<dbReference type="InterPro" id="IPR027275">
    <property type="entry name" value="PRC-brl_dom"/>
</dbReference>
<feature type="compositionally biased region" description="Low complexity" evidence="1">
    <location>
        <begin position="52"/>
        <end position="63"/>
    </location>
</feature>
<feature type="compositionally biased region" description="Low complexity" evidence="1">
    <location>
        <begin position="26"/>
        <end position="42"/>
    </location>
</feature>
<dbReference type="Gene3D" id="2.30.30.240">
    <property type="entry name" value="PRC-barrel domain"/>
    <property type="match status" value="1"/>
</dbReference>